<dbReference type="InterPro" id="IPR011659">
    <property type="entry name" value="WD40"/>
</dbReference>
<dbReference type="OrthoDB" id="9809364at2"/>
<evidence type="ECO:0000256" key="1">
    <source>
        <dbReference type="ARBA" id="ARBA00004442"/>
    </source>
</evidence>
<comment type="subcellular location">
    <subcellularLocation>
        <location evidence="1">Cell outer membrane</location>
    </subcellularLocation>
</comment>
<dbReference type="CDD" id="cd07185">
    <property type="entry name" value="OmpA_C-like"/>
    <property type="match status" value="1"/>
</dbReference>
<reference evidence="7 8" key="1">
    <citation type="submission" date="2019-03" db="EMBL/GenBank/DDBJ databases">
        <title>Genomic Encyclopedia of Archaeal and Bacterial Type Strains, Phase II (KMG-II): from individual species to whole genera.</title>
        <authorList>
            <person name="Goeker M."/>
        </authorList>
    </citation>
    <scope>NUCLEOTIDE SEQUENCE [LARGE SCALE GENOMIC DNA]</scope>
    <source>
        <strain evidence="7 8">DSM 28213</strain>
    </source>
</reference>
<feature type="chain" id="PRO_5020913911" evidence="5">
    <location>
        <begin position="24"/>
        <end position="654"/>
    </location>
</feature>
<dbReference type="SUPFAM" id="SSF103088">
    <property type="entry name" value="OmpA-like"/>
    <property type="match status" value="1"/>
</dbReference>
<dbReference type="InterPro" id="IPR006664">
    <property type="entry name" value="OMP_bac"/>
</dbReference>
<dbReference type="RefSeq" id="WP_133712902.1">
    <property type="nucleotide sequence ID" value="NZ_SOAG01000018.1"/>
</dbReference>
<evidence type="ECO:0000313" key="7">
    <source>
        <dbReference type="EMBL" id="TDS56857.1"/>
    </source>
</evidence>
<evidence type="ECO:0000256" key="2">
    <source>
        <dbReference type="ARBA" id="ARBA00023136"/>
    </source>
</evidence>
<dbReference type="Pfam" id="PF07676">
    <property type="entry name" value="PD40"/>
    <property type="match status" value="1"/>
</dbReference>
<keyword evidence="3" id="KW-0998">Cell outer membrane</keyword>
<dbReference type="InterPro" id="IPR036737">
    <property type="entry name" value="OmpA-like_sf"/>
</dbReference>
<dbReference type="EMBL" id="SOAG01000018">
    <property type="protein sequence ID" value="TDS56857.1"/>
    <property type="molecule type" value="Genomic_DNA"/>
</dbReference>
<organism evidence="7 8">
    <name type="scientific">Myroides indicus</name>
    <dbReference type="NCBI Taxonomy" id="1323422"/>
    <lineage>
        <taxon>Bacteria</taxon>
        <taxon>Pseudomonadati</taxon>
        <taxon>Bacteroidota</taxon>
        <taxon>Flavobacteriia</taxon>
        <taxon>Flavobacteriales</taxon>
        <taxon>Flavobacteriaceae</taxon>
        <taxon>Myroides</taxon>
    </lineage>
</organism>
<proteinExistence type="predicted"/>
<dbReference type="Gene3D" id="2.120.10.30">
    <property type="entry name" value="TolB, C-terminal domain"/>
    <property type="match status" value="1"/>
</dbReference>
<dbReference type="InterPro" id="IPR006665">
    <property type="entry name" value="OmpA-like"/>
</dbReference>
<evidence type="ECO:0000256" key="3">
    <source>
        <dbReference type="ARBA" id="ARBA00023237"/>
    </source>
</evidence>
<dbReference type="Proteomes" id="UP000295215">
    <property type="component" value="Unassembled WGS sequence"/>
</dbReference>
<dbReference type="PROSITE" id="PS51123">
    <property type="entry name" value="OMPA_2"/>
    <property type="match status" value="1"/>
</dbReference>
<evidence type="ECO:0000256" key="5">
    <source>
        <dbReference type="SAM" id="SignalP"/>
    </source>
</evidence>
<dbReference type="Gene3D" id="3.30.1330.60">
    <property type="entry name" value="OmpA-like domain"/>
    <property type="match status" value="1"/>
</dbReference>
<dbReference type="InterPro" id="IPR011990">
    <property type="entry name" value="TPR-like_helical_dom_sf"/>
</dbReference>
<comment type="caution">
    <text evidence="7">The sequence shown here is derived from an EMBL/GenBank/DDBJ whole genome shotgun (WGS) entry which is preliminary data.</text>
</comment>
<dbReference type="SUPFAM" id="SSF48452">
    <property type="entry name" value="TPR-like"/>
    <property type="match status" value="1"/>
</dbReference>
<name>A0A4R7F1L3_9FLAO</name>
<keyword evidence="5" id="KW-0732">Signal</keyword>
<evidence type="ECO:0000256" key="4">
    <source>
        <dbReference type="PROSITE-ProRule" id="PRU00473"/>
    </source>
</evidence>
<dbReference type="InterPro" id="IPR011042">
    <property type="entry name" value="6-blade_b-propeller_TolB-like"/>
</dbReference>
<accession>A0A4R7F1L3</accession>
<dbReference type="InterPro" id="IPR050330">
    <property type="entry name" value="Bact_OuterMem_StrucFunc"/>
</dbReference>
<dbReference type="Pfam" id="PF00691">
    <property type="entry name" value="OmpA"/>
    <property type="match status" value="1"/>
</dbReference>
<feature type="signal peptide" evidence="5">
    <location>
        <begin position="1"/>
        <end position="23"/>
    </location>
</feature>
<evidence type="ECO:0000313" key="8">
    <source>
        <dbReference type="Proteomes" id="UP000295215"/>
    </source>
</evidence>
<dbReference type="PRINTS" id="PR01021">
    <property type="entry name" value="OMPADOMAIN"/>
</dbReference>
<dbReference type="GO" id="GO:0009279">
    <property type="term" value="C:cell outer membrane"/>
    <property type="evidence" value="ECO:0007669"/>
    <property type="project" value="UniProtKB-SubCell"/>
</dbReference>
<dbReference type="Gene3D" id="1.25.40.10">
    <property type="entry name" value="Tetratricopeptide repeat domain"/>
    <property type="match status" value="1"/>
</dbReference>
<dbReference type="SUPFAM" id="SSF82171">
    <property type="entry name" value="DPP6 N-terminal domain-like"/>
    <property type="match status" value="1"/>
</dbReference>
<feature type="domain" description="OmpA-like" evidence="6">
    <location>
        <begin position="533"/>
        <end position="654"/>
    </location>
</feature>
<gene>
    <name evidence="7" type="ORF">C8P70_1185</name>
</gene>
<dbReference type="PANTHER" id="PTHR30329:SF21">
    <property type="entry name" value="LIPOPROTEIN YIAD-RELATED"/>
    <property type="match status" value="1"/>
</dbReference>
<dbReference type="AlphaFoldDB" id="A0A4R7F1L3"/>
<keyword evidence="8" id="KW-1185">Reference proteome</keyword>
<protein>
    <submittedName>
        <fullName evidence="7">Outer membrane protein OmpA-like peptidoglycan-associated protein</fullName>
    </submittedName>
</protein>
<evidence type="ECO:0000259" key="6">
    <source>
        <dbReference type="PROSITE" id="PS51123"/>
    </source>
</evidence>
<sequence>MKKVIMKIILFIILMIGTMTAQAQAGLKKANEQYEQWAYVDALNIYEKIFKRGFTSQELLEHLGNAYYFNANYASAYKHYERLFTQYENEDLESEYYYRYAQTLQHMGMEAEAKAYYDAFTQKVGSESQIAKVRLNEVALKKQIRENSGRYDKVINLPINTPFADYGSFVHDNKLYFTSARDTGSLSKKVHTWTGAAFTSLYEYPLQADEKGKQKVKRLKGDVKSILNESTTVITKDGNTMYFTRNNMKSGKRGYDQDQNTLLKIYRATLENGQWSNVEELSINADGFSTAHPSLSKDERTLYFASDRPGGYGKSDLWKVSLNGSTLGVPQNLGPDINTEARETFPHINGNDELYFSSDGRVGLGGLDVYGVKVRPDGSFGEVHNVGEPINSNSDDFAYYIDYNTKEGFFSSNRTGGNGNDDLYGFLETKALPLECIQSLRVMVADSKTRNLIADATVTLYDNLYNEKGTSSQSTNEGYIFNTDYECGATYRLKVEKENYIIKEETFTLGTKTGITEEIIFLESTKIEVKKNDDLFKVLKLNPIYFDYDKDNIREDAALELAKVVEVLREYPRIKIDVRSHTDSRGSDAYNLKLSQSRAKSTAEWMMMQGIDSLRITYKGYGETQLVNKCKNGIKCSDAEHEENRRSEFIVLEL</sequence>
<keyword evidence="2 4" id="KW-0472">Membrane</keyword>
<dbReference type="PANTHER" id="PTHR30329">
    <property type="entry name" value="STATOR ELEMENT OF FLAGELLAR MOTOR COMPLEX"/>
    <property type="match status" value="1"/>
</dbReference>